<dbReference type="PANTHER" id="PTHR12692:SF3">
    <property type="entry name" value="DOLICHYL-DIPHOSPHOOLIGOSACCHARIDE--PROTEIN GLYCOSYLTRANSFERASE SUBUNIT OST6"/>
    <property type="match status" value="1"/>
</dbReference>
<dbReference type="Gene3D" id="3.40.30.10">
    <property type="entry name" value="Glutaredoxin"/>
    <property type="match status" value="1"/>
</dbReference>
<keyword evidence="2 5" id="KW-0812">Transmembrane</keyword>
<keyword evidence="4 5" id="KW-0472">Membrane</keyword>
<evidence type="ECO:0000256" key="2">
    <source>
        <dbReference type="ARBA" id="ARBA00022692"/>
    </source>
</evidence>
<keyword evidence="7" id="KW-1185">Reference proteome</keyword>
<dbReference type="Proteomes" id="UP000092555">
    <property type="component" value="Unassembled WGS sequence"/>
</dbReference>
<evidence type="ECO:0000256" key="1">
    <source>
        <dbReference type="ARBA" id="ARBA00004141"/>
    </source>
</evidence>
<dbReference type="GeneID" id="30031756"/>
<feature type="transmembrane region" description="Helical" evidence="5">
    <location>
        <begin position="219"/>
        <end position="238"/>
    </location>
</feature>
<keyword evidence="3 5" id="KW-1133">Transmembrane helix</keyword>
<reference evidence="6 7" key="1">
    <citation type="submission" date="2016-05" db="EMBL/GenBank/DDBJ databases">
        <title>Comparative genomics of biotechnologically important yeasts.</title>
        <authorList>
            <consortium name="DOE Joint Genome Institute"/>
            <person name="Riley R."/>
            <person name="Haridas S."/>
            <person name="Wolfe K.H."/>
            <person name="Lopes M.R."/>
            <person name="Hittinger C.T."/>
            <person name="Goker M."/>
            <person name="Salamov A."/>
            <person name="Wisecaver J."/>
            <person name="Long T.M."/>
            <person name="Aerts A.L."/>
            <person name="Barry K."/>
            <person name="Choi C."/>
            <person name="Clum A."/>
            <person name="Coughlan A.Y."/>
            <person name="Deshpande S."/>
            <person name="Douglass A.P."/>
            <person name="Hanson S.J."/>
            <person name="Klenk H.-P."/>
            <person name="LaButti K."/>
            <person name="Lapidus A."/>
            <person name="Lindquist E."/>
            <person name="Lipzen A."/>
            <person name="Meier-kolthoff J.P."/>
            <person name="Ohm R.A."/>
            <person name="Otillar R.P."/>
            <person name="Pangilinan J."/>
            <person name="Peng Y."/>
            <person name="Rokas A."/>
            <person name="Rosa C.A."/>
            <person name="Scheuner C."/>
            <person name="Sibirny A.A."/>
            <person name="Slot J.C."/>
            <person name="Stielow J.B."/>
            <person name="Sun H."/>
            <person name="Kurtzman C.P."/>
            <person name="Blackwell M."/>
            <person name="Grigoriev I.V."/>
            <person name="Jeffries T.W."/>
        </authorList>
    </citation>
    <scope>NUCLEOTIDE SEQUENCE [LARGE SCALE GENOMIC DNA]</scope>
    <source>
        <strain evidence="6 7">NRRL YB-4993</strain>
    </source>
</reference>
<name>A0A1A0HEX7_9ASCO</name>
<dbReference type="OrthoDB" id="67566at2759"/>
<dbReference type="AlphaFoldDB" id="A0A1A0HEX7"/>
<sequence>MASQCGNSYTVRALHSPDFIVPVENSNLTLLSQPQRGHFTLILITSTSEQHGCESCHAIRKVLGKVAQAWTADYLHLGYLYFAEIDLVDRGNSEVFNFLGLKTVPQLWLVPPLSVASKHTLQRQPKIDEYGLEYFDNFDILLEPHAEFKLPEAAFDDQVFAMADWLAKAVQKRITIRQENASTKFIATFLATFLGILIIKKRGPSLITQTVSKKRIYKLAFFAFILVLLGGFLFSLMLKVPFIAKNDNNEPIYISGGTLWQFGVEMVLVGGTYGLLGATLIMLVYLGSYEIGETSMIQSESQHGLLVLFVAGMLYFLYSVLTSMYLRKDEWYPYYFARLF</sequence>
<feature type="transmembrane region" description="Helical" evidence="5">
    <location>
        <begin position="181"/>
        <end position="199"/>
    </location>
</feature>
<evidence type="ECO:0000256" key="5">
    <source>
        <dbReference type="SAM" id="Phobius"/>
    </source>
</evidence>
<evidence type="ECO:0000256" key="4">
    <source>
        <dbReference type="ARBA" id="ARBA00023136"/>
    </source>
</evidence>
<dbReference type="GO" id="GO:0018279">
    <property type="term" value="P:protein N-linked glycosylation via asparagine"/>
    <property type="evidence" value="ECO:0007669"/>
    <property type="project" value="TreeGrafter"/>
</dbReference>
<accession>A0A1A0HEX7</accession>
<proteinExistence type="predicted"/>
<protein>
    <submittedName>
        <fullName evidence="6">Uncharacterized protein</fullName>
    </submittedName>
</protein>
<feature type="transmembrane region" description="Helical" evidence="5">
    <location>
        <begin position="258"/>
        <end position="285"/>
    </location>
</feature>
<feature type="transmembrane region" description="Helical" evidence="5">
    <location>
        <begin position="305"/>
        <end position="326"/>
    </location>
</feature>
<comment type="caution">
    <text evidence="6">The sequence shown here is derived from an EMBL/GenBank/DDBJ whole genome shotgun (WGS) entry which is preliminary data.</text>
</comment>
<comment type="subcellular location">
    <subcellularLocation>
        <location evidence="1">Membrane</location>
        <topology evidence="1">Multi-pass membrane protein</topology>
    </subcellularLocation>
</comment>
<dbReference type="GO" id="GO:0008250">
    <property type="term" value="C:oligosaccharyltransferase complex"/>
    <property type="evidence" value="ECO:0007669"/>
    <property type="project" value="TreeGrafter"/>
</dbReference>
<evidence type="ECO:0000313" key="6">
    <source>
        <dbReference type="EMBL" id="OBA22463.1"/>
    </source>
</evidence>
<dbReference type="Pfam" id="PF04756">
    <property type="entry name" value="OST3_OST6"/>
    <property type="match status" value="1"/>
</dbReference>
<evidence type="ECO:0000313" key="7">
    <source>
        <dbReference type="Proteomes" id="UP000092555"/>
    </source>
</evidence>
<organism evidence="6 7">
    <name type="scientific">Metschnikowia bicuspidata var. bicuspidata NRRL YB-4993</name>
    <dbReference type="NCBI Taxonomy" id="869754"/>
    <lineage>
        <taxon>Eukaryota</taxon>
        <taxon>Fungi</taxon>
        <taxon>Dikarya</taxon>
        <taxon>Ascomycota</taxon>
        <taxon>Saccharomycotina</taxon>
        <taxon>Pichiomycetes</taxon>
        <taxon>Metschnikowiaceae</taxon>
        <taxon>Metschnikowia</taxon>
    </lineage>
</organism>
<dbReference type="InterPro" id="IPR021149">
    <property type="entry name" value="OligosaccharylTrfase_OST3/OST6"/>
</dbReference>
<gene>
    <name evidence="6" type="ORF">METBIDRAFT_77851</name>
</gene>
<dbReference type="STRING" id="869754.A0A1A0HEX7"/>
<dbReference type="PANTHER" id="PTHR12692">
    <property type="entry name" value="DOLICHYL-DIPHOSPHOOLIGOSACCHARIDE--PROTEIN GLYCOSYLTRANSFERASE-RELATED"/>
    <property type="match status" value="1"/>
</dbReference>
<evidence type="ECO:0000256" key="3">
    <source>
        <dbReference type="ARBA" id="ARBA00022989"/>
    </source>
</evidence>
<dbReference type="RefSeq" id="XP_018712959.1">
    <property type="nucleotide sequence ID" value="XM_018858780.1"/>
</dbReference>
<dbReference type="EMBL" id="LXTC01000002">
    <property type="protein sequence ID" value="OBA22463.1"/>
    <property type="molecule type" value="Genomic_DNA"/>
</dbReference>